<dbReference type="Proteomes" id="UP000184394">
    <property type="component" value="Unassembled WGS sequence"/>
</dbReference>
<dbReference type="SUPFAM" id="SSF54523">
    <property type="entry name" value="Pili subunits"/>
    <property type="match status" value="1"/>
</dbReference>
<evidence type="ECO:0000256" key="3">
    <source>
        <dbReference type="ARBA" id="ARBA00022692"/>
    </source>
</evidence>
<evidence type="ECO:0000256" key="2">
    <source>
        <dbReference type="ARBA" id="ARBA00022481"/>
    </source>
</evidence>
<feature type="transmembrane region" description="Helical" evidence="6">
    <location>
        <begin position="12"/>
        <end position="36"/>
    </location>
</feature>
<sequence length="186" mass="20289">MAKFRKYGFTLIELIVVIAIIAVLAAILVPSVMGYVKKSKRTADITSAKTIYDTVMAVIADNEEAAESYTSNNNSTQKTVKYNGKAKTYTLFTVCTKDGAANKGGNHSLWSGGSADAKLFQDALNALAGDGKTPIKYNTSATGKPLNRWFVCYRDGDALNTEIWVGDGTTNMPMYRLWPDTDADYK</sequence>
<dbReference type="InterPro" id="IPR045584">
    <property type="entry name" value="Pilin-like"/>
</dbReference>
<protein>
    <submittedName>
        <fullName evidence="7">N-terminal methylation site-containing protein</fullName>
    </submittedName>
</protein>
<evidence type="ECO:0000256" key="1">
    <source>
        <dbReference type="ARBA" id="ARBA00004167"/>
    </source>
</evidence>
<dbReference type="PANTHER" id="PTHR30093">
    <property type="entry name" value="GENERAL SECRETION PATHWAY PROTEIN G"/>
    <property type="match status" value="1"/>
</dbReference>
<comment type="subcellular location">
    <subcellularLocation>
        <location evidence="1">Membrane</location>
        <topology evidence="1">Single-pass membrane protein</topology>
    </subcellularLocation>
</comment>
<dbReference type="RefSeq" id="WP_072950154.1">
    <property type="nucleotide sequence ID" value="NZ_FRCT01000005.1"/>
</dbReference>
<dbReference type="EMBL" id="FRCT01000005">
    <property type="protein sequence ID" value="SHM47584.1"/>
    <property type="molecule type" value="Genomic_DNA"/>
</dbReference>
<evidence type="ECO:0000313" key="8">
    <source>
        <dbReference type="Proteomes" id="UP000184394"/>
    </source>
</evidence>
<dbReference type="OrthoDB" id="1821422at2"/>
<dbReference type="Gene3D" id="3.30.700.10">
    <property type="entry name" value="Glycoprotein, Type 4 Pilin"/>
    <property type="match status" value="1"/>
</dbReference>
<evidence type="ECO:0000256" key="6">
    <source>
        <dbReference type="SAM" id="Phobius"/>
    </source>
</evidence>
<keyword evidence="4 6" id="KW-1133">Transmembrane helix</keyword>
<dbReference type="GO" id="GO:0016020">
    <property type="term" value="C:membrane"/>
    <property type="evidence" value="ECO:0007669"/>
    <property type="project" value="UniProtKB-SubCell"/>
</dbReference>
<keyword evidence="3 6" id="KW-0812">Transmembrane</keyword>
<dbReference type="NCBIfam" id="TIGR02532">
    <property type="entry name" value="IV_pilin_GFxxxE"/>
    <property type="match status" value="1"/>
</dbReference>
<dbReference type="Pfam" id="PF07963">
    <property type="entry name" value="N_methyl"/>
    <property type="match status" value="1"/>
</dbReference>
<organism evidence="7 8">
    <name type="scientific">Ruminococcus flavefaciens</name>
    <dbReference type="NCBI Taxonomy" id="1265"/>
    <lineage>
        <taxon>Bacteria</taxon>
        <taxon>Bacillati</taxon>
        <taxon>Bacillota</taxon>
        <taxon>Clostridia</taxon>
        <taxon>Eubacteriales</taxon>
        <taxon>Oscillospiraceae</taxon>
        <taxon>Ruminococcus</taxon>
    </lineage>
</organism>
<proteinExistence type="predicted"/>
<dbReference type="AlphaFoldDB" id="A0A1M7J3I1"/>
<evidence type="ECO:0000313" key="7">
    <source>
        <dbReference type="EMBL" id="SHM47584.1"/>
    </source>
</evidence>
<keyword evidence="2" id="KW-0488">Methylation</keyword>
<dbReference type="PANTHER" id="PTHR30093:SF44">
    <property type="entry name" value="TYPE II SECRETION SYSTEM CORE PROTEIN G"/>
    <property type="match status" value="1"/>
</dbReference>
<gene>
    <name evidence="7" type="ORF">SAMN04487860_105114</name>
</gene>
<name>A0A1M7J3I1_RUMFL</name>
<evidence type="ECO:0000256" key="4">
    <source>
        <dbReference type="ARBA" id="ARBA00022989"/>
    </source>
</evidence>
<dbReference type="InterPro" id="IPR012902">
    <property type="entry name" value="N_methyl_site"/>
</dbReference>
<reference evidence="7 8" key="1">
    <citation type="submission" date="2016-11" db="EMBL/GenBank/DDBJ databases">
        <authorList>
            <person name="Jaros S."/>
            <person name="Januszkiewicz K."/>
            <person name="Wedrychowicz H."/>
        </authorList>
    </citation>
    <scope>NUCLEOTIDE SEQUENCE [LARGE SCALE GENOMIC DNA]</scope>
    <source>
        <strain evidence="7 8">Y1</strain>
    </source>
</reference>
<accession>A0A1M7J3I1</accession>
<evidence type="ECO:0000256" key="5">
    <source>
        <dbReference type="ARBA" id="ARBA00023136"/>
    </source>
</evidence>
<keyword evidence="5 6" id="KW-0472">Membrane</keyword>